<evidence type="ECO:0000313" key="25">
    <source>
        <dbReference type="Proteomes" id="UP001295444"/>
    </source>
</evidence>
<evidence type="ECO:0000256" key="3">
    <source>
        <dbReference type="ARBA" id="ARBA00004123"/>
    </source>
</evidence>
<evidence type="ECO:0000256" key="1">
    <source>
        <dbReference type="ARBA" id="ARBA00001274"/>
    </source>
</evidence>
<dbReference type="InterPro" id="IPR035979">
    <property type="entry name" value="RBD_domain_sf"/>
</dbReference>
<comment type="catalytic activity">
    <reaction evidence="20">
        <text>L-serine = pyruvate + NH4(+)</text>
        <dbReference type="Rhea" id="RHEA:19169"/>
        <dbReference type="ChEBI" id="CHEBI:15361"/>
        <dbReference type="ChEBI" id="CHEBI:28938"/>
        <dbReference type="ChEBI" id="CHEBI:33384"/>
        <dbReference type="EC" id="4.3.1.17"/>
    </reaction>
</comment>
<dbReference type="SUPFAM" id="SSF53686">
    <property type="entry name" value="Tryptophan synthase beta subunit-like PLP-dependent enzymes"/>
    <property type="match status" value="2"/>
</dbReference>
<evidence type="ECO:0000256" key="12">
    <source>
        <dbReference type="ARBA" id="ARBA00022737"/>
    </source>
</evidence>
<dbReference type="PANTHER" id="PTHR48078">
    <property type="entry name" value="THREONINE DEHYDRATASE, MITOCHONDRIAL-RELATED"/>
    <property type="match status" value="1"/>
</dbReference>
<dbReference type="FunFam" id="3.30.70.330:FF:000813">
    <property type="entry name" value="RNA binding motif protein 19"/>
    <property type="match status" value="1"/>
</dbReference>
<evidence type="ECO:0000256" key="20">
    <source>
        <dbReference type="ARBA" id="ARBA00049406"/>
    </source>
</evidence>
<feature type="compositionally biased region" description="Basic and acidic residues" evidence="22">
    <location>
        <begin position="194"/>
        <end position="204"/>
    </location>
</feature>
<dbReference type="InterPro" id="IPR034423">
    <property type="entry name" value="RBM19_RRM5"/>
</dbReference>
<dbReference type="EC" id="4.3.1.19" evidence="9"/>
<feature type="compositionally biased region" description="Acidic residues" evidence="22">
    <location>
        <begin position="172"/>
        <end position="186"/>
    </location>
</feature>
<dbReference type="InterPro" id="IPR034417">
    <property type="entry name" value="RMB19_RRM2"/>
</dbReference>
<sequence>MSRLIVKNLPSGIKEDRFRDLFAAFGTLTDCSLKYTKDGKFRKFGFVGYSSEDEANTALSHFNKSYIDTSRVSVELCKSFGDPAKPKSWSKHSQKEVKSSRTEKELKQKPADTKKGKKNTELEELQKDEDFKEFLSVHQNRSKTATWANDTQDIKVKNEKSRSKDDYLNFDSESEQDSSEEEECGEDGSVSAEEQEKLALRTEISDMEYLKSKVVKDTHLSSSGEEEETQLSKEEEVTKEKPEQKDEPQRNNEKSRGTKKEKPPLQNEPTTPFTVKLRGAPFNVTEKNVQEFLTPLKPAAIRIVRNTYGNKTGYIFVDLGSEEELQKALKRNKDYMGGRYIEVFRDERPKGTQRSEKLQNRPWEQKEKTAEELEDVSESGRLFVRNLPYSCTEDDLEKLFSQYGPISEIHFPIDSLTKKPKGFAFVTFLITEHAVKAYAEVDGKIFQGRMLHVLPSTVKKEEEGVAGADSSSYKKQKFLKDKANSSSSHNWNALFMGTSSVADVIAQKYNTTKSKVLDHEGKGSMAVRVALGETQLVQDMRQFLTENGVSLDSFSQAVGPRSKTVILVKNLPANTQVAELQEVFGRFGDLGRLVLPEGGITAIVEFLEPTEAKRAFNKLAYTKFQHVPLYLEWAPMNVFSTPPTQKKAEAIIEAVPGKEKAREDHDVEDAESQPQNIQKSQEKEEEEEEDETVPGCTLFVKNLNFSTNEETLKEAFSKVGAVKSCSISRKKDKKGSLLSMGFGFVEYRKPEQAQKALRQLQHCTVDGHQLEIKLSERASRPAETTVRKKQISKKQQSSKILVRNVPFQATVREIRELFSTFGCKDPFHIVTPLKKSLVLSTVAGTDVLMKLENIQPMGSFKIRGIGHYCQTLSKKGYTKFVCSSGGNAGLAAAYACNKLGLPATIVVPECTGQDIVQKLQKLGADVIVKGKVWDDADAHAHQLAEVPGSVYVSPFNHPVIWEGHSTLVYELKNSLGSQTPGVLVVAVGGGGLLAGLVDGMVKVGWSDVPIIAMETIGAHCLNAALQAGKAVTLPDITSHIRALFCLAEEARSWKTARADRFNYRMIVKMPERQCLHLDTPLRDSVPLTKLAGTKVYLKLDNAQPTGSFKIRGIGHLCKTWAERGCKHFVCSSGGNAGLAAAYSARMLSIPATILVPVTTPAFTIQRVKDEGATVCVVGEILDETIEHAKELVKNNPGWVYIPPFDDPLIWEGHTSLVKEMKATLPSKPGAIALSVGGGGMLCGVVQGLREVGWNDVPVIAMETKGAHSLNAAVEAGKLVTLPEITSVAKTLGAKTVGAQTLKIAQEHPVFSEVITDQEAVLAIEKFVDDEKMLVEPACGAALAAVYSNVVGKLQKEGKLSNDLSSLVIIVCGGNNITLAQLYLLKEQLGIPSIKAA</sequence>
<keyword evidence="15" id="KW-0443">Lipid metabolism</keyword>
<comment type="catalytic activity">
    <reaction evidence="1">
        <text>L-threonine = 2-oxobutanoate + NH4(+)</text>
        <dbReference type="Rhea" id="RHEA:22108"/>
        <dbReference type="ChEBI" id="CHEBI:16763"/>
        <dbReference type="ChEBI" id="CHEBI:28938"/>
        <dbReference type="ChEBI" id="CHEBI:57926"/>
        <dbReference type="EC" id="4.3.1.19"/>
    </reaction>
</comment>
<dbReference type="Pfam" id="PF00291">
    <property type="entry name" value="PALP"/>
    <property type="match status" value="2"/>
</dbReference>
<dbReference type="InterPro" id="IPR050147">
    <property type="entry name" value="Ser/Thr_Dehydratase"/>
</dbReference>
<keyword evidence="12" id="KW-0677">Repeat</keyword>
<dbReference type="Proteomes" id="UP001295444">
    <property type="component" value="Chromosome 05"/>
</dbReference>
<dbReference type="GO" id="GO:0006565">
    <property type="term" value="P:L-serine catabolic process"/>
    <property type="evidence" value="ECO:0007669"/>
    <property type="project" value="TreeGrafter"/>
</dbReference>
<evidence type="ECO:0000256" key="9">
    <source>
        <dbReference type="ARBA" id="ARBA00012096"/>
    </source>
</evidence>
<feature type="region of interest" description="Disordered" evidence="22">
    <location>
        <begin position="347"/>
        <end position="370"/>
    </location>
</feature>
<evidence type="ECO:0000256" key="14">
    <source>
        <dbReference type="ARBA" id="ARBA00022898"/>
    </source>
</evidence>
<dbReference type="CDD" id="cd12318">
    <property type="entry name" value="RRM5_RBM19_like"/>
    <property type="match status" value="1"/>
</dbReference>
<dbReference type="PROSITE" id="PS50102">
    <property type="entry name" value="RRM"/>
    <property type="match status" value="5"/>
</dbReference>
<dbReference type="CDD" id="cd12564">
    <property type="entry name" value="RRM1_RBM19"/>
    <property type="match status" value="1"/>
</dbReference>
<dbReference type="InterPro" id="IPR012677">
    <property type="entry name" value="Nucleotide-bd_a/b_plait_sf"/>
</dbReference>
<dbReference type="PROSITE" id="PS00165">
    <property type="entry name" value="DEHYDRATASE_SER_THR"/>
    <property type="match status" value="1"/>
</dbReference>
<reference evidence="24" key="1">
    <citation type="submission" date="2022-03" db="EMBL/GenBank/DDBJ databases">
        <authorList>
            <person name="Alioto T."/>
            <person name="Alioto T."/>
            <person name="Gomez Garrido J."/>
        </authorList>
    </citation>
    <scope>NUCLEOTIDE SEQUENCE</scope>
</reference>
<dbReference type="FunFam" id="3.40.50.1100:FF:000031">
    <property type="entry name" value="L-serine dehydratase/L-threonine deaminase"/>
    <property type="match status" value="1"/>
</dbReference>
<evidence type="ECO:0000313" key="24">
    <source>
        <dbReference type="EMBL" id="CAH2295059.1"/>
    </source>
</evidence>
<feature type="compositionally biased region" description="Basic and acidic residues" evidence="22">
    <location>
        <begin position="157"/>
        <end position="167"/>
    </location>
</feature>
<evidence type="ECO:0000256" key="11">
    <source>
        <dbReference type="ARBA" id="ARBA00022490"/>
    </source>
</evidence>
<dbReference type="GO" id="GO:0030170">
    <property type="term" value="F:pyridoxal phosphate binding"/>
    <property type="evidence" value="ECO:0007669"/>
    <property type="project" value="InterPro"/>
</dbReference>
<evidence type="ECO:0000256" key="15">
    <source>
        <dbReference type="ARBA" id="ARBA00023098"/>
    </source>
</evidence>
<feature type="region of interest" description="Disordered" evidence="22">
    <location>
        <begin position="82"/>
        <end position="123"/>
    </location>
</feature>
<feature type="compositionally biased region" description="Basic and acidic residues" evidence="22">
    <location>
        <begin position="656"/>
        <end position="665"/>
    </location>
</feature>
<gene>
    <name evidence="24" type="ORF">PECUL_23A016794</name>
</gene>
<evidence type="ECO:0000256" key="21">
    <source>
        <dbReference type="PROSITE-ProRule" id="PRU00176"/>
    </source>
</evidence>
<keyword evidence="13 21" id="KW-0694">RNA-binding</keyword>
<dbReference type="InterPro" id="IPR034418">
    <property type="entry name" value="RMB19_RRM1"/>
</dbReference>
<keyword evidence="16" id="KW-0456">Lyase</keyword>
<dbReference type="FunFam" id="3.30.70.330:FF:000296">
    <property type="entry name" value="RNA binding motif protein 19"/>
    <property type="match status" value="1"/>
</dbReference>
<comment type="similarity">
    <text evidence="6">Belongs to the RRM MRD1 family.</text>
</comment>
<dbReference type="EMBL" id="OW240916">
    <property type="protein sequence ID" value="CAH2295059.1"/>
    <property type="molecule type" value="Genomic_DNA"/>
</dbReference>
<evidence type="ECO:0000256" key="18">
    <source>
        <dbReference type="ARBA" id="ARBA00041766"/>
    </source>
</evidence>
<evidence type="ECO:0000256" key="8">
    <source>
        <dbReference type="ARBA" id="ARBA00012093"/>
    </source>
</evidence>
<evidence type="ECO:0000256" key="10">
    <source>
        <dbReference type="ARBA" id="ARBA00022432"/>
    </source>
</evidence>
<dbReference type="SMART" id="SM00360">
    <property type="entry name" value="RRM"/>
    <property type="match status" value="5"/>
</dbReference>
<dbReference type="GO" id="GO:0005634">
    <property type="term" value="C:nucleus"/>
    <property type="evidence" value="ECO:0007669"/>
    <property type="project" value="UniProtKB-SubCell"/>
</dbReference>
<keyword evidence="14" id="KW-0663">Pyridoxal phosphate</keyword>
<dbReference type="FunFam" id="3.40.50.1100:FF:000040">
    <property type="entry name" value="L-serine dehydratase, putative"/>
    <property type="match status" value="1"/>
</dbReference>
<dbReference type="FunFam" id="3.30.70.330:FF:000277">
    <property type="entry name" value="RNA binding motif protein 19"/>
    <property type="match status" value="1"/>
</dbReference>
<keyword evidence="10" id="KW-0312">Gluconeogenesis</keyword>
<keyword evidence="11" id="KW-0963">Cytoplasm</keyword>
<dbReference type="Gene3D" id="3.30.70.330">
    <property type="match status" value="6"/>
</dbReference>
<evidence type="ECO:0000256" key="4">
    <source>
        <dbReference type="ARBA" id="ARBA00004496"/>
    </source>
</evidence>
<feature type="compositionally biased region" description="Basic and acidic residues" evidence="22">
    <location>
        <begin position="230"/>
        <end position="263"/>
    </location>
</feature>
<dbReference type="SUPFAM" id="SSF54928">
    <property type="entry name" value="RNA-binding domain, RBD"/>
    <property type="match status" value="4"/>
</dbReference>
<accession>A0AAD1S9K1</accession>
<dbReference type="GO" id="GO:0006567">
    <property type="term" value="P:L-threonine catabolic process"/>
    <property type="evidence" value="ECO:0007669"/>
    <property type="project" value="TreeGrafter"/>
</dbReference>
<dbReference type="CDD" id="cd06448">
    <property type="entry name" value="L-Ser-dehyd"/>
    <property type="match status" value="1"/>
</dbReference>
<dbReference type="CDD" id="cd12567">
    <property type="entry name" value="RRM3_RBM19"/>
    <property type="match status" value="1"/>
</dbReference>
<evidence type="ECO:0000256" key="5">
    <source>
        <dbReference type="ARBA" id="ARBA00004742"/>
    </source>
</evidence>
<keyword evidence="17" id="KW-0539">Nucleus</keyword>
<feature type="domain" description="RRM" evidence="23">
    <location>
        <begin position="273"/>
        <end position="348"/>
    </location>
</feature>
<feature type="region of interest" description="Disordered" evidence="22">
    <location>
        <begin position="157"/>
        <end position="204"/>
    </location>
</feature>
<feature type="region of interest" description="Disordered" evidence="22">
    <location>
        <begin position="216"/>
        <end position="275"/>
    </location>
</feature>
<dbReference type="InterPro" id="IPR034420">
    <property type="entry name" value="RBM19_RRM4"/>
</dbReference>
<evidence type="ECO:0000256" key="2">
    <source>
        <dbReference type="ARBA" id="ARBA00001933"/>
    </source>
</evidence>
<dbReference type="GO" id="GO:0003941">
    <property type="term" value="F:L-serine ammonia-lyase activity"/>
    <property type="evidence" value="ECO:0007669"/>
    <property type="project" value="UniProtKB-EC"/>
</dbReference>
<dbReference type="FunFam" id="3.30.70.330:FF:000297">
    <property type="entry name" value="RNA binding motif protein 19"/>
    <property type="match status" value="1"/>
</dbReference>
<evidence type="ECO:0000256" key="7">
    <source>
        <dbReference type="ARBA" id="ARBA00010869"/>
    </source>
</evidence>
<feature type="compositionally biased region" description="Acidic residues" evidence="22">
    <location>
        <begin position="683"/>
        <end position="692"/>
    </location>
</feature>
<dbReference type="GO" id="GO:0006094">
    <property type="term" value="P:gluconeogenesis"/>
    <property type="evidence" value="ECO:0007669"/>
    <property type="project" value="UniProtKB-KW"/>
</dbReference>
<evidence type="ECO:0000259" key="23">
    <source>
        <dbReference type="PROSITE" id="PS50102"/>
    </source>
</evidence>
<feature type="compositionally biased region" description="Basic and acidic residues" evidence="22">
    <location>
        <begin position="93"/>
        <end position="123"/>
    </location>
</feature>
<dbReference type="Pfam" id="PF00076">
    <property type="entry name" value="RRM_1"/>
    <property type="match status" value="4"/>
</dbReference>
<protein>
    <recommendedName>
        <fullName evidence="18">L-serine deaminase</fullName>
        <ecNumber evidence="8">4.3.1.17</ecNumber>
        <ecNumber evidence="9">4.3.1.19</ecNumber>
    </recommendedName>
    <alternativeName>
        <fullName evidence="19">L-threonine dehydratase</fullName>
    </alternativeName>
</protein>
<dbReference type="GO" id="GO:0004794">
    <property type="term" value="F:threonine deaminase activity"/>
    <property type="evidence" value="ECO:0007669"/>
    <property type="project" value="UniProtKB-EC"/>
</dbReference>
<feature type="domain" description="RRM" evidence="23">
    <location>
        <begin position="2"/>
        <end position="79"/>
    </location>
</feature>
<evidence type="ECO:0000256" key="19">
    <source>
        <dbReference type="ARBA" id="ARBA00042605"/>
    </source>
</evidence>
<feature type="domain" description="RRM" evidence="23">
    <location>
        <begin position="380"/>
        <end position="458"/>
    </location>
</feature>
<comment type="similarity">
    <text evidence="7">Belongs to the serine/threonine dehydratase family.</text>
</comment>
<dbReference type="InterPro" id="IPR001926">
    <property type="entry name" value="TrpB-like_PALP"/>
</dbReference>
<feature type="domain" description="RRM" evidence="23">
    <location>
        <begin position="564"/>
        <end position="636"/>
    </location>
</feature>
<evidence type="ECO:0000256" key="6">
    <source>
        <dbReference type="ARBA" id="ARBA00008033"/>
    </source>
</evidence>
<comment type="cofactor">
    <cofactor evidence="2">
        <name>pyridoxal 5'-phosphate</name>
        <dbReference type="ChEBI" id="CHEBI:597326"/>
    </cofactor>
</comment>
<evidence type="ECO:0000256" key="22">
    <source>
        <dbReference type="SAM" id="MobiDB-lite"/>
    </source>
</evidence>
<comment type="subcellular location">
    <subcellularLocation>
        <location evidence="4">Cytoplasm</location>
    </subcellularLocation>
    <subcellularLocation>
        <location evidence="3">Nucleus</location>
    </subcellularLocation>
</comment>
<proteinExistence type="inferred from homology"/>
<dbReference type="InterPro" id="IPR000634">
    <property type="entry name" value="Ser/Thr_deHydtase_PyrdxlP-BS"/>
</dbReference>
<dbReference type="FunFam" id="3.30.70.330:FF:000387">
    <property type="entry name" value="RNA binding motif protein 19"/>
    <property type="match status" value="1"/>
</dbReference>
<feature type="region of interest" description="Disordered" evidence="22">
    <location>
        <begin position="656"/>
        <end position="693"/>
    </location>
</feature>
<dbReference type="GO" id="GO:0009097">
    <property type="term" value="P:isoleucine biosynthetic process"/>
    <property type="evidence" value="ECO:0007669"/>
    <property type="project" value="TreeGrafter"/>
</dbReference>
<organism evidence="24 25">
    <name type="scientific">Pelobates cultripes</name>
    <name type="common">Western spadefoot toad</name>
    <dbReference type="NCBI Taxonomy" id="61616"/>
    <lineage>
        <taxon>Eukaryota</taxon>
        <taxon>Metazoa</taxon>
        <taxon>Chordata</taxon>
        <taxon>Craniata</taxon>
        <taxon>Vertebrata</taxon>
        <taxon>Euteleostomi</taxon>
        <taxon>Amphibia</taxon>
        <taxon>Batrachia</taxon>
        <taxon>Anura</taxon>
        <taxon>Pelobatoidea</taxon>
        <taxon>Pelobatidae</taxon>
        <taxon>Pelobates</taxon>
    </lineage>
</organism>
<dbReference type="InterPro" id="IPR000504">
    <property type="entry name" value="RRM_dom"/>
</dbReference>
<dbReference type="GO" id="GO:0003723">
    <property type="term" value="F:RNA binding"/>
    <property type="evidence" value="ECO:0007669"/>
    <property type="project" value="UniProtKB-UniRule"/>
</dbReference>
<evidence type="ECO:0000256" key="13">
    <source>
        <dbReference type="ARBA" id="ARBA00022884"/>
    </source>
</evidence>
<name>A0AAD1S9K1_PELCU</name>
<comment type="pathway">
    <text evidence="5">Carbohydrate biosynthesis; gluconeogenesis.</text>
</comment>
<evidence type="ECO:0000256" key="16">
    <source>
        <dbReference type="ARBA" id="ARBA00023239"/>
    </source>
</evidence>
<dbReference type="GO" id="GO:0005737">
    <property type="term" value="C:cytoplasm"/>
    <property type="evidence" value="ECO:0007669"/>
    <property type="project" value="UniProtKB-SubCell"/>
</dbReference>
<dbReference type="EC" id="4.3.1.17" evidence="8"/>
<dbReference type="FunFam" id="3.40.50.1100:FF:000035">
    <property type="entry name" value="Serine dehydratase-like protein"/>
    <property type="match status" value="1"/>
</dbReference>
<dbReference type="CDD" id="cd12569">
    <property type="entry name" value="RRM4_RBM19"/>
    <property type="match status" value="1"/>
</dbReference>
<evidence type="ECO:0000256" key="17">
    <source>
        <dbReference type="ARBA" id="ARBA00023242"/>
    </source>
</evidence>
<feature type="domain" description="RRM" evidence="23">
    <location>
        <begin position="696"/>
        <end position="777"/>
    </location>
</feature>
<keyword evidence="25" id="KW-1185">Reference proteome</keyword>
<dbReference type="InterPro" id="IPR036052">
    <property type="entry name" value="TrpB-like_PALP_sf"/>
</dbReference>
<dbReference type="CDD" id="cd12502">
    <property type="entry name" value="RRM2_RMB19"/>
    <property type="match status" value="1"/>
</dbReference>
<dbReference type="GO" id="GO:0006629">
    <property type="term" value="P:lipid metabolic process"/>
    <property type="evidence" value="ECO:0007669"/>
    <property type="project" value="UniProtKB-KW"/>
</dbReference>
<dbReference type="InterPro" id="IPR034419">
    <property type="entry name" value="RBM19_RRM3"/>
</dbReference>
<dbReference type="PANTHER" id="PTHR48078:SF8">
    <property type="entry name" value="L-SERINE DEHYDRATASE_L-THREONINE DEAMINASE"/>
    <property type="match status" value="1"/>
</dbReference>
<dbReference type="Gene3D" id="3.40.50.1100">
    <property type="match status" value="4"/>
</dbReference>